<proteinExistence type="inferred from homology"/>
<organism evidence="18 19">
    <name type="scientific">Mesonia ostreae</name>
    <dbReference type="NCBI Taxonomy" id="861110"/>
    <lineage>
        <taxon>Bacteria</taxon>
        <taxon>Pseudomonadati</taxon>
        <taxon>Bacteroidota</taxon>
        <taxon>Flavobacteriia</taxon>
        <taxon>Flavobacteriales</taxon>
        <taxon>Flavobacteriaceae</taxon>
        <taxon>Mesonia</taxon>
    </lineage>
</organism>
<dbReference type="InterPro" id="IPR002146">
    <property type="entry name" value="ATP_synth_b/b'su_bac/chlpt"/>
</dbReference>
<keyword evidence="4 15" id="KW-0138">CF(0)</keyword>
<feature type="coiled-coil region" evidence="17">
    <location>
        <begin position="44"/>
        <end position="89"/>
    </location>
</feature>
<keyword evidence="5 15" id="KW-0812">Transmembrane</keyword>
<dbReference type="NCBIfam" id="NF011041">
    <property type="entry name" value="PRK14471.1"/>
    <property type="match status" value="1"/>
</dbReference>
<feature type="transmembrane region" description="Helical" evidence="15">
    <location>
        <begin position="12"/>
        <end position="30"/>
    </location>
</feature>
<comment type="function">
    <text evidence="11 15">F(1)F(0) ATP synthase produces ATP from ADP in the presence of a proton or sodium gradient. F-type ATPases consist of two structural domains, F(1) containing the extramembraneous catalytic core and F(0) containing the membrane proton channel, linked together by a central stalk and a peripheral stalk. During catalysis, ATP synthesis in the catalytic domain of F(1) is coupled via a rotary mechanism of the central stalk subunits to proton translocation.</text>
</comment>
<keyword evidence="2 15" id="KW-0813">Transport</keyword>
<comment type="subunit">
    <text evidence="15">F-type ATPases have 2 components, F(1) - the catalytic core - and F(0) - the membrane proton channel. F(1) has five subunits: alpha(3), beta(3), gamma(1), delta(1), epsilon(1). F(0) has three main subunits: a(1), b(2) and c(10-14). The alpha and beta chains form an alternating ring which encloses part of the gamma chain. F(1) is attached to F(0) by a central stalk formed by the gamma and epsilon chains, while a peripheral stalk is formed by the delta and b chains.</text>
</comment>
<dbReference type="NCBIfam" id="TIGR01144">
    <property type="entry name" value="ATP_synt_b"/>
    <property type="match status" value="1"/>
</dbReference>
<dbReference type="InterPro" id="IPR005864">
    <property type="entry name" value="ATP_synth_F0_bsu_bac"/>
</dbReference>
<reference evidence="19" key="1">
    <citation type="submission" date="2023-07" db="EMBL/GenBank/DDBJ databases">
        <title>Isolating and identifying novel microbial strains from the Mariana Trench.</title>
        <authorList>
            <person name="Fu H."/>
        </authorList>
    </citation>
    <scope>NUCLEOTIDE SEQUENCE [LARGE SCALE GENOMIC DNA]</scope>
    <source>
        <strain evidence="19">T-y2</strain>
    </source>
</reference>
<keyword evidence="8 15" id="KW-0406">Ion transport</keyword>
<evidence type="ECO:0000256" key="2">
    <source>
        <dbReference type="ARBA" id="ARBA00022448"/>
    </source>
</evidence>
<evidence type="ECO:0000256" key="4">
    <source>
        <dbReference type="ARBA" id="ARBA00022547"/>
    </source>
</evidence>
<keyword evidence="10 15" id="KW-0066">ATP synthesis</keyword>
<comment type="function">
    <text evidence="12">Component of the F(0) channel, it forms part of the peripheral stalk, linking F(1) to F(0). The b'-subunit is a diverged and duplicated form of b found in plants and photosynthetic bacteria.</text>
</comment>
<comment type="similarity">
    <text evidence="1 15 16">Belongs to the ATPase B chain family.</text>
</comment>
<dbReference type="HAMAP" id="MF_01398">
    <property type="entry name" value="ATP_synth_b_bprime"/>
    <property type="match status" value="1"/>
</dbReference>
<dbReference type="Proteomes" id="UP001182991">
    <property type="component" value="Unassembled WGS sequence"/>
</dbReference>
<gene>
    <name evidence="15" type="primary">atpF</name>
    <name evidence="18" type="ORF">RLT85_08240</name>
</gene>
<accession>A0ABU2KIS9</accession>
<comment type="subunit">
    <text evidence="13">F-type ATPases have 2 components, F(1) - the catalytic core - and F(0) - the membrane proton channel. F(1) has five subunits: alpha(3), beta(3), gamma(1), delta(1), epsilon(1). F(0) has four main subunits: a(1), b(2) and c(10-14). The alpha and beta chains form an alternating ring which encloses part of the gamma chain. F(1) is attached to F(0) by a central stalk formed by the gamma and epsilon chains, while a peripheral stalk is formed by the delta and b chains.</text>
</comment>
<evidence type="ECO:0000256" key="16">
    <source>
        <dbReference type="RuleBase" id="RU003848"/>
    </source>
</evidence>
<evidence type="ECO:0000256" key="14">
    <source>
        <dbReference type="ARBA" id="ARBA00037847"/>
    </source>
</evidence>
<keyword evidence="3 15" id="KW-1003">Cell membrane</keyword>
<keyword evidence="19" id="KW-1185">Reference proteome</keyword>
<sequence length="164" mass="18569">MDLIKPEIGLFVWQTVVMLILIFILAKFAWRPILSSIRKREDSINDALASAESARLEMTNLKANNEKLLKEAREERDIMIKEARQIKEKMIADAADEAQVKSNQMISAAQDAIKMEKQTALNEIKTQVATLSIEIAEKVVSKELTSKEDHMKLVASMLDDVKLN</sequence>
<evidence type="ECO:0000256" key="9">
    <source>
        <dbReference type="ARBA" id="ARBA00023136"/>
    </source>
</evidence>
<evidence type="ECO:0000313" key="18">
    <source>
        <dbReference type="EMBL" id="MDT0294621.1"/>
    </source>
</evidence>
<dbReference type="SUPFAM" id="SSF81573">
    <property type="entry name" value="F1F0 ATP synthase subunit B, membrane domain"/>
    <property type="match status" value="1"/>
</dbReference>
<evidence type="ECO:0000256" key="15">
    <source>
        <dbReference type="HAMAP-Rule" id="MF_01398"/>
    </source>
</evidence>
<evidence type="ECO:0000256" key="6">
    <source>
        <dbReference type="ARBA" id="ARBA00022781"/>
    </source>
</evidence>
<protein>
    <recommendedName>
        <fullName evidence="15">ATP synthase subunit b</fullName>
    </recommendedName>
    <alternativeName>
        <fullName evidence="15">ATP synthase F(0) sector subunit b</fullName>
    </alternativeName>
    <alternativeName>
        <fullName evidence="15">ATPase subunit I</fullName>
    </alternativeName>
    <alternativeName>
        <fullName evidence="15">F-type ATPase subunit b</fullName>
        <shortName evidence="15">F-ATPase subunit b</shortName>
    </alternativeName>
</protein>
<comment type="subcellular location">
    <subcellularLocation>
        <location evidence="15">Cell membrane</location>
        <topology evidence="15">Single-pass membrane protein</topology>
    </subcellularLocation>
    <subcellularLocation>
        <location evidence="14">Endomembrane system</location>
        <topology evidence="14">Single-pass membrane protein</topology>
    </subcellularLocation>
</comment>
<dbReference type="InterPro" id="IPR050059">
    <property type="entry name" value="ATP_synthase_B_chain"/>
</dbReference>
<dbReference type="CDD" id="cd06503">
    <property type="entry name" value="ATP-synt_Fo_b"/>
    <property type="match status" value="1"/>
</dbReference>
<keyword evidence="6 15" id="KW-0375">Hydrogen ion transport</keyword>
<evidence type="ECO:0000256" key="12">
    <source>
        <dbReference type="ARBA" id="ARBA00025614"/>
    </source>
</evidence>
<evidence type="ECO:0000256" key="8">
    <source>
        <dbReference type="ARBA" id="ARBA00023065"/>
    </source>
</evidence>
<dbReference type="EMBL" id="JAVRBG010000007">
    <property type="protein sequence ID" value="MDT0294621.1"/>
    <property type="molecule type" value="Genomic_DNA"/>
</dbReference>
<evidence type="ECO:0000256" key="1">
    <source>
        <dbReference type="ARBA" id="ARBA00005513"/>
    </source>
</evidence>
<keyword evidence="17" id="KW-0175">Coiled coil</keyword>
<dbReference type="Pfam" id="PF00430">
    <property type="entry name" value="ATP-synt_B"/>
    <property type="match status" value="1"/>
</dbReference>
<dbReference type="RefSeq" id="WP_311401554.1">
    <property type="nucleotide sequence ID" value="NZ_JAVRBG010000007.1"/>
</dbReference>
<evidence type="ECO:0000256" key="3">
    <source>
        <dbReference type="ARBA" id="ARBA00022475"/>
    </source>
</evidence>
<dbReference type="PANTHER" id="PTHR33445">
    <property type="entry name" value="ATP SYNTHASE SUBUNIT B', CHLOROPLASTIC"/>
    <property type="match status" value="1"/>
</dbReference>
<dbReference type="InterPro" id="IPR028987">
    <property type="entry name" value="ATP_synth_B-like_membr_sf"/>
</dbReference>
<evidence type="ECO:0000256" key="11">
    <source>
        <dbReference type="ARBA" id="ARBA00025198"/>
    </source>
</evidence>
<evidence type="ECO:0000256" key="10">
    <source>
        <dbReference type="ARBA" id="ARBA00023310"/>
    </source>
</evidence>
<name>A0ABU2KIS9_9FLAO</name>
<evidence type="ECO:0000256" key="7">
    <source>
        <dbReference type="ARBA" id="ARBA00022989"/>
    </source>
</evidence>
<evidence type="ECO:0000256" key="5">
    <source>
        <dbReference type="ARBA" id="ARBA00022692"/>
    </source>
</evidence>
<evidence type="ECO:0000256" key="13">
    <source>
        <dbReference type="ARBA" id="ARBA00026054"/>
    </source>
</evidence>
<dbReference type="PANTHER" id="PTHR33445:SF1">
    <property type="entry name" value="ATP SYNTHASE SUBUNIT B"/>
    <property type="match status" value="1"/>
</dbReference>
<comment type="caution">
    <text evidence="18">The sequence shown here is derived from an EMBL/GenBank/DDBJ whole genome shotgun (WGS) entry which is preliminary data.</text>
</comment>
<evidence type="ECO:0000313" key="19">
    <source>
        <dbReference type="Proteomes" id="UP001182991"/>
    </source>
</evidence>
<keyword evidence="7 15" id="KW-1133">Transmembrane helix</keyword>
<evidence type="ECO:0000256" key="17">
    <source>
        <dbReference type="SAM" id="Coils"/>
    </source>
</evidence>
<keyword evidence="9 15" id="KW-0472">Membrane</keyword>